<evidence type="ECO:0000256" key="3">
    <source>
        <dbReference type="ARBA" id="ARBA00023163"/>
    </source>
</evidence>
<dbReference type="Pfam" id="PF09339">
    <property type="entry name" value="HTH_IclR"/>
    <property type="match status" value="1"/>
</dbReference>
<evidence type="ECO:0000256" key="2">
    <source>
        <dbReference type="ARBA" id="ARBA00023125"/>
    </source>
</evidence>
<evidence type="ECO:0000259" key="4">
    <source>
        <dbReference type="PROSITE" id="PS51077"/>
    </source>
</evidence>
<keyword evidence="1" id="KW-0805">Transcription regulation</keyword>
<dbReference type="GO" id="GO:0003677">
    <property type="term" value="F:DNA binding"/>
    <property type="evidence" value="ECO:0007669"/>
    <property type="project" value="UniProtKB-KW"/>
</dbReference>
<gene>
    <name evidence="6" type="ORF">GON04_20770</name>
</gene>
<reference evidence="6 7" key="1">
    <citation type="submission" date="2019-12" db="EMBL/GenBank/DDBJ databases">
        <authorList>
            <person name="Huq M.A."/>
        </authorList>
    </citation>
    <scope>NUCLEOTIDE SEQUENCE [LARGE SCALE GENOMIC DNA]</scope>
    <source>
        <strain evidence="6 7">MAH-25</strain>
    </source>
</reference>
<dbReference type="PROSITE" id="PS51078">
    <property type="entry name" value="ICLR_ED"/>
    <property type="match status" value="1"/>
</dbReference>
<dbReference type="PANTHER" id="PTHR30136:SF34">
    <property type="entry name" value="TRANSCRIPTIONAL REGULATOR"/>
    <property type="match status" value="1"/>
</dbReference>
<dbReference type="SUPFAM" id="SSF55781">
    <property type="entry name" value="GAF domain-like"/>
    <property type="match status" value="1"/>
</dbReference>
<dbReference type="Proteomes" id="UP000469385">
    <property type="component" value="Unassembled WGS sequence"/>
</dbReference>
<comment type="caution">
    <text evidence="6">The sequence shown here is derived from an EMBL/GenBank/DDBJ whole genome shotgun (WGS) entry which is preliminary data.</text>
</comment>
<evidence type="ECO:0000259" key="5">
    <source>
        <dbReference type="PROSITE" id="PS51078"/>
    </source>
</evidence>
<feature type="domain" description="IclR-ED" evidence="5">
    <location>
        <begin position="83"/>
        <end position="267"/>
    </location>
</feature>
<dbReference type="SUPFAM" id="SSF46785">
    <property type="entry name" value="Winged helix' DNA-binding domain"/>
    <property type="match status" value="1"/>
</dbReference>
<keyword evidence="2" id="KW-0238">DNA-binding</keyword>
<sequence length="268" mass="29119">MRKKSPPALTSALDSERDRNFVASLGKGLEVLTCFSRQASKLTLSEVARLTGSSPASARRSLYTLHALDYLESDGKRFWVGPRALLVAHAYLSSRPTPQLAQPLLDALSERTRQSATLGKLVGDDVLIIARSTARRSLSTGLGIGSRLPAYCSAIGRALLASLPPAEAERRVRAMERAPLTPRTVHDVRGVLECVALGRRQGWSASDGELELGVRSMAVPAFDRDGTTIGALSISVRAERMTMAEFRDAFLPVLLKARDRLAERLVKE</sequence>
<evidence type="ECO:0000313" key="6">
    <source>
        <dbReference type="EMBL" id="MVQ31904.1"/>
    </source>
</evidence>
<dbReference type="InterPro" id="IPR014757">
    <property type="entry name" value="Tscrpt_reg_IclR_C"/>
</dbReference>
<name>A0A6N8IY61_9BURK</name>
<dbReference type="InterPro" id="IPR029016">
    <property type="entry name" value="GAF-like_dom_sf"/>
</dbReference>
<dbReference type="InterPro" id="IPR050707">
    <property type="entry name" value="HTH_MetabolicPath_Reg"/>
</dbReference>
<evidence type="ECO:0000313" key="7">
    <source>
        <dbReference type="Proteomes" id="UP000469385"/>
    </source>
</evidence>
<dbReference type="GO" id="GO:0003700">
    <property type="term" value="F:DNA-binding transcription factor activity"/>
    <property type="evidence" value="ECO:0007669"/>
    <property type="project" value="TreeGrafter"/>
</dbReference>
<accession>A0A6N8IY61</accession>
<dbReference type="AlphaFoldDB" id="A0A6N8IY61"/>
<dbReference type="InterPro" id="IPR036388">
    <property type="entry name" value="WH-like_DNA-bd_sf"/>
</dbReference>
<dbReference type="InterPro" id="IPR005471">
    <property type="entry name" value="Tscrpt_reg_IclR_N"/>
</dbReference>
<dbReference type="PROSITE" id="PS51077">
    <property type="entry name" value="HTH_ICLR"/>
    <property type="match status" value="1"/>
</dbReference>
<dbReference type="SMART" id="SM00346">
    <property type="entry name" value="HTH_ICLR"/>
    <property type="match status" value="1"/>
</dbReference>
<organism evidence="6 7">
    <name type="scientific">Ramlibacter pinisoli</name>
    <dbReference type="NCBI Taxonomy" id="2682844"/>
    <lineage>
        <taxon>Bacteria</taxon>
        <taxon>Pseudomonadati</taxon>
        <taxon>Pseudomonadota</taxon>
        <taxon>Betaproteobacteria</taxon>
        <taxon>Burkholderiales</taxon>
        <taxon>Comamonadaceae</taxon>
        <taxon>Ramlibacter</taxon>
    </lineage>
</organism>
<dbReference type="PANTHER" id="PTHR30136">
    <property type="entry name" value="HELIX-TURN-HELIX TRANSCRIPTIONAL REGULATOR, ICLR FAMILY"/>
    <property type="match status" value="1"/>
</dbReference>
<dbReference type="GO" id="GO:0045892">
    <property type="term" value="P:negative regulation of DNA-templated transcription"/>
    <property type="evidence" value="ECO:0007669"/>
    <property type="project" value="TreeGrafter"/>
</dbReference>
<dbReference type="RefSeq" id="WP_157399905.1">
    <property type="nucleotide sequence ID" value="NZ_WSEL01000009.1"/>
</dbReference>
<keyword evidence="7" id="KW-1185">Reference proteome</keyword>
<protein>
    <submittedName>
        <fullName evidence="6">Helix-turn-helix domain-containing protein</fullName>
    </submittedName>
</protein>
<keyword evidence="3" id="KW-0804">Transcription</keyword>
<dbReference type="Gene3D" id="3.30.450.40">
    <property type="match status" value="1"/>
</dbReference>
<feature type="domain" description="HTH iclR-type" evidence="4">
    <location>
        <begin position="22"/>
        <end position="82"/>
    </location>
</feature>
<proteinExistence type="predicted"/>
<evidence type="ECO:0000256" key="1">
    <source>
        <dbReference type="ARBA" id="ARBA00023015"/>
    </source>
</evidence>
<dbReference type="Pfam" id="PF01614">
    <property type="entry name" value="IclR_C"/>
    <property type="match status" value="1"/>
</dbReference>
<dbReference type="EMBL" id="WSEL01000009">
    <property type="protein sequence ID" value="MVQ31904.1"/>
    <property type="molecule type" value="Genomic_DNA"/>
</dbReference>
<dbReference type="Gene3D" id="1.10.10.10">
    <property type="entry name" value="Winged helix-like DNA-binding domain superfamily/Winged helix DNA-binding domain"/>
    <property type="match status" value="1"/>
</dbReference>
<dbReference type="InterPro" id="IPR036390">
    <property type="entry name" value="WH_DNA-bd_sf"/>
</dbReference>